<name>A0AAV3NTH4_LITER</name>
<evidence type="ECO:0000313" key="1">
    <source>
        <dbReference type="EMBL" id="GAA0141012.1"/>
    </source>
</evidence>
<accession>A0AAV3NTH4</accession>
<keyword evidence="2" id="KW-1185">Reference proteome</keyword>
<dbReference type="Proteomes" id="UP001454036">
    <property type="component" value="Unassembled WGS sequence"/>
</dbReference>
<sequence>MKIEKLIQCGYLKEFTGGRTYEERPQGRGLRKRENLTGVGRIATISGGIYGGGDFRNTRKKYAQREVYIVANTHCNPQAITFTDEDCQGLEMPHDDPLVIAPKIGHFTVERMLVDMGSSTDILYLSTFDKLYVPRSMIQPVRTPNRVYKSLLLESNSYWFHL</sequence>
<evidence type="ECO:0000313" key="2">
    <source>
        <dbReference type="Proteomes" id="UP001454036"/>
    </source>
</evidence>
<proteinExistence type="predicted"/>
<gene>
    <name evidence="1" type="ORF">LIER_02254</name>
</gene>
<dbReference type="PANTHER" id="PTHR33240:SF15">
    <property type="entry name" value="GAG-PRO-LIKE PROTEIN"/>
    <property type="match status" value="1"/>
</dbReference>
<protein>
    <submittedName>
        <fullName evidence="1">Uncharacterized protein</fullName>
    </submittedName>
</protein>
<dbReference type="AlphaFoldDB" id="A0AAV3NTH4"/>
<dbReference type="EMBL" id="BAABME010000241">
    <property type="protein sequence ID" value="GAA0141012.1"/>
    <property type="molecule type" value="Genomic_DNA"/>
</dbReference>
<comment type="caution">
    <text evidence="1">The sequence shown here is derived from an EMBL/GenBank/DDBJ whole genome shotgun (WGS) entry which is preliminary data.</text>
</comment>
<reference evidence="1 2" key="1">
    <citation type="submission" date="2024-01" db="EMBL/GenBank/DDBJ databases">
        <title>The complete chloroplast genome sequence of Lithospermum erythrorhizon: insights into the phylogenetic relationship among Boraginaceae species and the maternal lineages of purple gromwells.</title>
        <authorList>
            <person name="Okada T."/>
            <person name="Watanabe K."/>
        </authorList>
    </citation>
    <scope>NUCLEOTIDE SEQUENCE [LARGE SCALE GENOMIC DNA]</scope>
</reference>
<organism evidence="1 2">
    <name type="scientific">Lithospermum erythrorhizon</name>
    <name type="common">Purple gromwell</name>
    <name type="synonym">Lithospermum officinale var. erythrorhizon</name>
    <dbReference type="NCBI Taxonomy" id="34254"/>
    <lineage>
        <taxon>Eukaryota</taxon>
        <taxon>Viridiplantae</taxon>
        <taxon>Streptophyta</taxon>
        <taxon>Embryophyta</taxon>
        <taxon>Tracheophyta</taxon>
        <taxon>Spermatophyta</taxon>
        <taxon>Magnoliopsida</taxon>
        <taxon>eudicotyledons</taxon>
        <taxon>Gunneridae</taxon>
        <taxon>Pentapetalae</taxon>
        <taxon>asterids</taxon>
        <taxon>lamiids</taxon>
        <taxon>Boraginales</taxon>
        <taxon>Boraginaceae</taxon>
        <taxon>Boraginoideae</taxon>
        <taxon>Lithospermeae</taxon>
        <taxon>Lithospermum</taxon>
    </lineage>
</organism>
<dbReference type="PANTHER" id="PTHR33240">
    <property type="entry name" value="OS08G0508500 PROTEIN"/>
    <property type="match status" value="1"/>
</dbReference>